<dbReference type="AlphaFoldDB" id="A0A4D7DNY2"/>
<dbReference type="RefSeq" id="WP_084631360.1">
    <property type="nucleotide sequence ID" value="NZ_CP039691.1"/>
</dbReference>
<dbReference type="Proteomes" id="UP000298545">
    <property type="component" value="Chromosome circular"/>
</dbReference>
<dbReference type="EMBL" id="CP072167">
    <property type="protein sequence ID" value="QYA06684.1"/>
    <property type="molecule type" value="Genomic_DNA"/>
</dbReference>
<evidence type="ECO:0000256" key="2">
    <source>
        <dbReference type="ARBA" id="ARBA00022448"/>
    </source>
</evidence>
<feature type="domain" description="Solute-binding protein family 3/N-terminal" evidence="11">
    <location>
        <begin position="49"/>
        <end position="377"/>
    </location>
</feature>
<evidence type="ECO:0000259" key="11">
    <source>
        <dbReference type="SMART" id="SM00062"/>
    </source>
</evidence>
<reference evidence="13 15" key="1">
    <citation type="submission" date="2019-04" db="EMBL/GenBank/DDBJ databases">
        <title>Complete genome sequence of Agrobacterium larrymoorei CFBP5473.</title>
        <authorList>
            <person name="Haryono M."/>
            <person name="Chou L."/>
            <person name="Lin Y.-C."/>
            <person name="Lai E.-M."/>
            <person name="Kuo C.-H."/>
        </authorList>
    </citation>
    <scope>NUCLEOTIDE SEQUENCE [LARGE SCALE GENOMIC DNA]</scope>
    <source>
        <strain evidence="13 15">CFBP5473</strain>
    </source>
</reference>
<dbReference type="Pfam" id="PF00497">
    <property type="entry name" value="SBP_bac_3"/>
    <property type="match status" value="1"/>
</dbReference>
<evidence type="ECO:0000313" key="16">
    <source>
        <dbReference type="Proteomes" id="UP000826513"/>
    </source>
</evidence>
<dbReference type="Gene3D" id="3.40.190.10">
    <property type="entry name" value="Periplasmic binding protein-like II"/>
    <property type="match status" value="2"/>
</dbReference>
<evidence type="ECO:0000256" key="5">
    <source>
        <dbReference type="ARBA" id="ARBA00023065"/>
    </source>
</evidence>
<dbReference type="SUPFAM" id="SSF53850">
    <property type="entry name" value="Periplasmic binding protein-like II"/>
    <property type="match status" value="1"/>
</dbReference>
<evidence type="ECO:0000256" key="1">
    <source>
        <dbReference type="ARBA" id="ARBA00004141"/>
    </source>
</evidence>
<dbReference type="OrthoDB" id="9799090at2"/>
<evidence type="ECO:0000256" key="7">
    <source>
        <dbReference type="ARBA" id="ARBA00023170"/>
    </source>
</evidence>
<feature type="transmembrane region" description="Helical" evidence="10">
    <location>
        <begin position="163"/>
        <end position="181"/>
    </location>
</feature>
<evidence type="ECO:0000256" key="6">
    <source>
        <dbReference type="ARBA" id="ARBA00023136"/>
    </source>
</evidence>
<evidence type="ECO:0000313" key="15">
    <source>
        <dbReference type="Proteomes" id="UP000298545"/>
    </source>
</evidence>
<evidence type="ECO:0000256" key="9">
    <source>
        <dbReference type="ARBA" id="ARBA00023303"/>
    </source>
</evidence>
<dbReference type="Gene3D" id="1.10.287.70">
    <property type="match status" value="1"/>
</dbReference>
<proteinExistence type="predicted"/>
<feature type="domain" description="Ionotropic glutamate receptor C-terminal" evidence="12">
    <location>
        <begin position="49"/>
        <end position="376"/>
    </location>
</feature>
<evidence type="ECO:0000256" key="3">
    <source>
        <dbReference type="ARBA" id="ARBA00022692"/>
    </source>
</evidence>
<dbReference type="InterPro" id="IPR001638">
    <property type="entry name" value="Solute-binding_3/MltF_N"/>
</dbReference>
<sequence length="378" mass="42428">MRTRSKISFTNKLLIFNRFIGIWKTVFLAFVACLTFTQSYAADQSFPQTLKVGVYTSPPFIQKEGTRYSGMAIDIWEHAAGNLGWKYTYQEFPNYAELVNAVADGTVNVAVADLTVTEDRARRLDFTYPWYDAGLRIMINSHASSDFMEVIEDLSQAGHLENYLMLFGLILVATAIVTLFDRRFDPDFPKRWRDGTAESFYQVMSMATSGKSSHKNLFGWIGRIWQALWMAVGVAIIAYVTSSIASVMTASHIENSIESLSDLQGKTVGVRAGSATQEYLQKARFDVKAFDHIEDASSALANGDVAALVGDAPVMEYYVHNNPKMPFEVVGNIFRPDKYGFGVTYGSQLANPLSLQIIRLHESGQIEEFKQKYFGFTR</sequence>
<dbReference type="InterPro" id="IPR001320">
    <property type="entry name" value="Iontro_rcpt_C"/>
</dbReference>
<keyword evidence="5" id="KW-0406">Ion transport</keyword>
<protein>
    <submittedName>
        <fullName evidence="13">Transporter substrate-binding domain-containing protein</fullName>
    </submittedName>
</protein>
<organism evidence="13 15">
    <name type="scientific">Agrobacterium larrymoorei</name>
    <dbReference type="NCBI Taxonomy" id="160699"/>
    <lineage>
        <taxon>Bacteria</taxon>
        <taxon>Pseudomonadati</taxon>
        <taxon>Pseudomonadota</taxon>
        <taxon>Alphaproteobacteria</taxon>
        <taxon>Hyphomicrobiales</taxon>
        <taxon>Rhizobiaceae</taxon>
        <taxon>Rhizobium/Agrobacterium group</taxon>
        <taxon>Agrobacterium</taxon>
    </lineage>
</organism>
<keyword evidence="4 10" id="KW-1133">Transmembrane helix</keyword>
<dbReference type="InterPro" id="IPR015683">
    <property type="entry name" value="Ionotropic_Glu_rcpt"/>
</dbReference>
<dbReference type="KEGG" id="alf:CFBP5473_08030"/>
<reference evidence="14 16" key="2">
    <citation type="submission" date="2021-03" db="EMBL/GenBank/DDBJ databases">
        <title>Rapid diversification of plasmids in a genus of pathogenic and nitrogen fixing bacteria.</title>
        <authorList>
            <person name="Weisberg A.J."/>
            <person name="Miller M."/>
            <person name="Ream W."/>
            <person name="Grunwald N.J."/>
            <person name="Chang J.H."/>
        </authorList>
    </citation>
    <scope>NUCLEOTIDE SEQUENCE [LARGE SCALE GENOMIC DNA]</scope>
    <source>
        <strain evidence="14 16">AF3.44</strain>
    </source>
</reference>
<evidence type="ECO:0000259" key="12">
    <source>
        <dbReference type="SMART" id="SM00079"/>
    </source>
</evidence>
<dbReference type="SMART" id="SM00079">
    <property type="entry name" value="PBPe"/>
    <property type="match status" value="1"/>
</dbReference>
<evidence type="ECO:0000256" key="8">
    <source>
        <dbReference type="ARBA" id="ARBA00023180"/>
    </source>
</evidence>
<keyword evidence="16" id="KW-1185">Reference proteome</keyword>
<name>A0A4D7DNY2_9HYPH</name>
<evidence type="ECO:0000313" key="14">
    <source>
        <dbReference type="EMBL" id="QYA06684.1"/>
    </source>
</evidence>
<comment type="subcellular location">
    <subcellularLocation>
        <location evidence="1">Membrane</location>
        <topology evidence="1">Multi-pass membrane protein</topology>
    </subcellularLocation>
</comment>
<keyword evidence="6 10" id="KW-0472">Membrane</keyword>
<dbReference type="STRING" id="1367849.GCA_000518585_00278"/>
<evidence type="ECO:0000256" key="10">
    <source>
        <dbReference type="SAM" id="Phobius"/>
    </source>
</evidence>
<dbReference type="Proteomes" id="UP000826513">
    <property type="component" value="Chromosome 1"/>
</dbReference>
<evidence type="ECO:0000256" key="4">
    <source>
        <dbReference type="ARBA" id="ARBA00022989"/>
    </source>
</evidence>
<accession>A0A4D7DNY2</accession>
<dbReference type="GO" id="GO:0015276">
    <property type="term" value="F:ligand-gated monoatomic ion channel activity"/>
    <property type="evidence" value="ECO:0007669"/>
    <property type="project" value="InterPro"/>
</dbReference>
<dbReference type="PANTHER" id="PTHR18966">
    <property type="entry name" value="IONOTROPIC GLUTAMATE RECEPTOR"/>
    <property type="match status" value="1"/>
</dbReference>
<keyword evidence="2" id="KW-0813">Transport</keyword>
<keyword evidence="8" id="KW-0325">Glycoprotein</keyword>
<feature type="transmembrane region" description="Helical" evidence="10">
    <location>
        <begin position="227"/>
        <end position="248"/>
    </location>
</feature>
<dbReference type="EMBL" id="CP039691">
    <property type="protein sequence ID" value="QCI97868.1"/>
    <property type="molecule type" value="Genomic_DNA"/>
</dbReference>
<gene>
    <name evidence="13" type="ORF">CFBP5473_08030</name>
    <name evidence="14" type="ORF">J5285_11670</name>
</gene>
<keyword evidence="9" id="KW-0407">Ion channel</keyword>
<dbReference type="GO" id="GO:0016020">
    <property type="term" value="C:membrane"/>
    <property type="evidence" value="ECO:0007669"/>
    <property type="project" value="UniProtKB-SubCell"/>
</dbReference>
<keyword evidence="7" id="KW-0675">Receptor</keyword>
<dbReference type="Pfam" id="PF00060">
    <property type="entry name" value="Lig_chan"/>
    <property type="match status" value="1"/>
</dbReference>
<keyword evidence="3 10" id="KW-0812">Transmembrane</keyword>
<dbReference type="SMART" id="SM00062">
    <property type="entry name" value="PBPb"/>
    <property type="match status" value="1"/>
</dbReference>
<evidence type="ECO:0000313" key="13">
    <source>
        <dbReference type="EMBL" id="QCI97868.1"/>
    </source>
</evidence>